<dbReference type="Proteomes" id="UP000631300">
    <property type="component" value="Unassembled WGS sequence"/>
</dbReference>
<dbReference type="InterPro" id="IPR036515">
    <property type="entry name" value="Transposase_17_sf"/>
</dbReference>
<proteinExistence type="predicted"/>
<dbReference type="GO" id="GO:0006313">
    <property type="term" value="P:DNA transposition"/>
    <property type="evidence" value="ECO:0007669"/>
    <property type="project" value="InterPro"/>
</dbReference>
<dbReference type="SUPFAM" id="SSF143422">
    <property type="entry name" value="Transposase IS200-like"/>
    <property type="match status" value="1"/>
</dbReference>
<reference evidence="2" key="2">
    <citation type="submission" date="2020-09" db="EMBL/GenBank/DDBJ databases">
        <authorList>
            <person name="Sun Q."/>
            <person name="Kim S."/>
        </authorList>
    </citation>
    <scope>NUCLEOTIDE SEQUENCE</scope>
    <source>
        <strain evidence="2">KCTC 22164</strain>
    </source>
</reference>
<protein>
    <submittedName>
        <fullName evidence="2">Transposase</fullName>
    </submittedName>
</protein>
<gene>
    <name evidence="2" type="ORF">GCM10007391_02910</name>
</gene>
<evidence type="ECO:0000259" key="1">
    <source>
        <dbReference type="SMART" id="SM01321"/>
    </source>
</evidence>
<dbReference type="Gene3D" id="3.30.70.1290">
    <property type="entry name" value="Transposase IS200-like"/>
    <property type="match status" value="1"/>
</dbReference>
<dbReference type="AlphaFoldDB" id="A0A918JDS1"/>
<dbReference type="SMART" id="SM01321">
    <property type="entry name" value="Y1_Tnp"/>
    <property type="match status" value="1"/>
</dbReference>
<reference evidence="2" key="1">
    <citation type="journal article" date="2014" name="Int. J. Syst. Evol. Microbiol.">
        <title>Complete genome sequence of Corynebacterium casei LMG S-19264T (=DSM 44701T), isolated from a smear-ripened cheese.</title>
        <authorList>
            <consortium name="US DOE Joint Genome Institute (JGI-PGF)"/>
            <person name="Walter F."/>
            <person name="Albersmeier A."/>
            <person name="Kalinowski J."/>
            <person name="Ruckert C."/>
        </authorList>
    </citation>
    <scope>NUCLEOTIDE SEQUENCE</scope>
    <source>
        <strain evidence="2">KCTC 22164</strain>
    </source>
</reference>
<evidence type="ECO:0000313" key="2">
    <source>
        <dbReference type="EMBL" id="GGW74380.1"/>
    </source>
</evidence>
<dbReference type="InterPro" id="IPR002686">
    <property type="entry name" value="Transposase_17"/>
</dbReference>
<dbReference type="PANTHER" id="PTHR34322:SF2">
    <property type="entry name" value="TRANSPOSASE IS200-LIKE DOMAIN-CONTAINING PROTEIN"/>
    <property type="match status" value="1"/>
</dbReference>
<dbReference type="EMBL" id="BMXP01000001">
    <property type="protein sequence ID" value="GGW74380.1"/>
    <property type="molecule type" value="Genomic_DNA"/>
</dbReference>
<dbReference type="PANTHER" id="PTHR34322">
    <property type="entry name" value="TRANSPOSASE, Y1_TNP DOMAIN-CONTAINING"/>
    <property type="match status" value="1"/>
</dbReference>
<keyword evidence="3" id="KW-1185">Reference proteome</keyword>
<evidence type="ECO:0000313" key="3">
    <source>
        <dbReference type="Proteomes" id="UP000631300"/>
    </source>
</evidence>
<name>A0A918JDS1_9ALTE</name>
<dbReference type="GO" id="GO:0004803">
    <property type="term" value="F:transposase activity"/>
    <property type="evidence" value="ECO:0007669"/>
    <property type="project" value="InterPro"/>
</dbReference>
<organism evidence="2 3">
    <name type="scientific">Alteromonas halophila</name>
    <dbReference type="NCBI Taxonomy" id="516698"/>
    <lineage>
        <taxon>Bacteria</taxon>
        <taxon>Pseudomonadati</taxon>
        <taxon>Pseudomonadota</taxon>
        <taxon>Gammaproteobacteria</taxon>
        <taxon>Alteromonadales</taxon>
        <taxon>Alteromonadaceae</taxon>
        <taxon>Alteromonas/Salinimonas group</taxon>
        <taxon>Alteromonas</taxon>
    </lineage>
</organism>
<dbReference type="RefSeq" id="WP_189403311.1">
    <property type="nucleotide sequence ID" value="NZ_BMXP01000001.1"/>
</dbReference>
<comment type="caution">
    <text evidence="2">The sequence shown here is derived from an EMBL/GenBank/DDBJ whole genome shotgun (WGS) entry which is preliminary data.</text>
</comment>
<sequence>MPRPRSELICLDETPYYHCVSRCVRRAYLCGHDPLSGQSYEHRRQWVEDRLIVLVQAFSVLMCAYSVMSNHTHVVLKADKAATQTWSHFEILSRWHRVFRGTHLTQRYCCPKQAASLSPAELESVRQTAEVYRARLYDISWFMRALNEQIARRANEEDECTGRFWEGRFKSQALMDEASLAACMAYVDLNPIRAGIADTPEASAHTSICRRIRAARHGRQPASLLPFSGLAEEQTHALPFHFEDYLTLLDMTGRIPHTDKPGVIRPDITPVLARTGLDTVCWPTLASSIETHFSTSVSLTLAHRRLGSLGILRAT</sequence>
<dbReference type="GO" id="GO:0003677">
    <property type="term" value="F:DNA binding"/>
    <property type="evidence" value="ECO:0007669"/>
    <property type="project" value="InterPro"/>
</dbReference>
<accession>A0A918JDS1</accession>
<feature type="domain" description="Transposase IS200-like" evidence="1">
    <location>
        <begin position="13"/>
        <end position="190"/>
    </location>
</feature>